<reference evidence="2 3" key="1">
    <citation type="submission" date="2020-10" db="EMBL/GenBank/DDBJ databases">
        <title>Phylogeny of dyella-like bacteria.</title>
        <authorList>
            <person name="Fu J."/>
        </authorList>
    </citation>
    <scope>NUCLEOTIDE SEQUENCE [LARGE SCALE GENOMIC DNA]</scope>
    <source>
        <strain evidence="2 3">DHOB07</strain>
    </source>
</reference>
<dbReference type="InterPro" id="IPR011991">
    <property type="entry name" value="ArsR-like_HTH"/>
</dbReference>
<keyword evidence="3" id="KW-1185">Reference proteome</keyword>
<dbReference type="Gene3D" id="1.10.10.10">
    <property type="entry name" value="Winged helix-like DNA-binding domain superfamily/Winged helix DNA-binding domain"/>
    <property type="match status" value="1"/>
</dbReference>
<dbReference type="CDD" id="cd00090">
    <property type="entry name" value="HTH_ARSR"/>
    <property type="match status" value="1"/>
</dbReference>
<organism evidence="2 3">
    <name type="scientific">Dyella lipolytica</name>
    <dbReference type="NCBI Taxonomy" id="1867835"/>
    <lineage>
        <taxon>Bacteria</taxon>
        <taxon>Pseudomonadati</taxon>
        <taxon>Pseudomonadota</taxon>
        <taxon>Gammaproteobacteria</taxon>
        <taxon>Lysobacterales</taxon>
        <taxon>Rhodanobacteraceae</taxon>
        <taxon>Dyella</taxon>
    </lineage>
</organism>
<dbReference type="InterPro" id="IPR036388">
    <property type="entry name" value="WH-like_DNA-bd_sf"/>
</dbReference>
<evidence type="ECO:0000313" key="2">
    <source>
        <dbReference type="EMBL" id="MFK2873103.1"/>
    </source>
</evidence>
<dbReference type="SMART" id="SM00418">
    <property type="entry name" value="HTH_ARSR"/>
    <property type="match status" value="1"/>
</dbReference>
<dbReference type="EMBL" id="JADIKG010000011">
    <property type="protein sequence ID" value="MFK2873103.1"/>
    <property type="molecule type" value="Genomic_DNA"/>
</dbReference>
<evidence type="ECO:0000313" key="3">
    <source>
        <dbReference type="Proteomes" id="UP001620405"/>
    </source>
</evidence>
<dbReference type="PROSITE" id="PS50987">
    <property type="entry name" value="HTH_ARSR_2"/>
    <property type="match status" value="1"/>
</dbReference>
<protein>
    <submittedName>
        <fullName evidence="2">Helix-turn-helix transcriptional regulator</fullName>
    </submittedName>
</protein>
<proteinExistence type="predicted"/>
<dbReference type="InterPro" id="IPR036390">
    <property type="entry name" value="WH_DNA-bd_sf"/>
</dbReference>
<dbReference type="SUPFAM" id="SSF46785">
    <property type="entry name" value="Winged helix' DNA-binding domain"/>
    <property type="match status" value="1"/>
</dbReference>
<dbReference type="Proteomes" id="UP001620405">
    <property type="component" value="Unassembled WGS sequence"/>
</dbReference>
<gene>
    <name evidence="2" type="ORF">ISP13_06115</name>
</gene>
<dbReference type="PRINTS" id="PR00778">
    <property type="entry name" value="HTHARSR"/>
</dbReference>
<evidence type="ECO:0000259" key="1">
    <source>
        <dbReference type="PROSITE" id="PS50987"/>
    </source>
</evidence>
<name>A0ABW8IT17_9GAMM</name>
<accession>A0ABW8IT17</accession>
<dbReference type="PANTHER" id="PTHR38600">
    <property type="entry name" value="TRANSCRIPTIONAL REGULATORY PROTEIN"/>
    <property type="match status" value="1"/>
</dbReference>
<dbReference type="PANTHER" id="PTHR38600:SF1">
    <property type="entry name" value="TRANSCRIPTIONAL REGULATORY PROTEIN"/>
    <property type="match status" value="1"/>
</dbReference>
<dbReference type="InterPro" id="IPR001845">
    <property type="entry name" value="HTH_ArsR_DNA-bd_dom"/>
</dbReference>
<sequence>MSPRTSSSAKGMWPKSVALRKSAPIFAALGDETRLRLIALLCAGGALSISQLTAGSDITRQAVTKHLQVLADAGLVCDIKQGRERLWEFEPTQLDEARRSLDTIAQQWDQALSKLKSALER</sequence>
<comment type="caution">
    <text evidence="2">The sequence shown here is derived from an EMBL/GenBank/DDBJ whole genome shotgun (WGS) entry which is preliminary data.</text>
</comment>
<dbReference type="RefSeq" id="WP_284398222.1">
    <property type="nucleotide sequence ID" value="NZ_BSNQ01000003.1"/>
</dbReference>
<feature type="domain" description="HTH arsR-type" evidence="1">
    <location>
        <begin position="14"/>
        <end position="109"/>
    </location>
</feature>
<dbReference type="NCBIfam" id="NF033788">
    <property type="entry name" value="HTH_metalloreg"/>
    <property type="match status" value="1"/>
</dbReference>
<dbReference type="Pfam" id="PF12840">
    <property type="entry name" value="HTH_20"/>
    <property type="match status" value="1"/>
</dbReference>